<gene>
    <name evidence="1" type="ORF">N658DRAFT_58067</name>
</gene>
<keyword evidence="2" id="KW-1185">Reference proteome</keyword>
<dbReference type="EMBL" id="MU863635">
    <property type="protein sequence ID" value="KAK4101355.1"/>
    <property type="molecule type" value="Genomic_DNA"/>
</dbReference>
<comment type="caution">
    <text evidence="1">The sequence shown here is derived from an EMBL/GenBank/DDBJ whole genome shotgun (WGS) entry which is preliminary data.</text>
</comment>
<dbReference type="AlphaFoldDB" id="A0AAN6Q0I6"/>
<reference evidence="1" key="2">
    <citation type="submission" date="2023-05" db="EMBL/GenBank/DDBJ databases">
        <authorList>
            <consortium name="Lawrence Berkeley National Laboratory"/>
            <person name="Steindorff A."/>
            <person name="Hensen N."/>
            <person name="Bonometti L."/>
            <person name="Westerberg I."/>
            <person name="Brannstrom I.O."/>
            <person name="Guillou S."/>
            <person name="Cros-Aarteil S."/>
            <person name="Calhoun S."/>
            <person name="Haridas S."/>
            <person name="Kuo A."/>
            <person name="Mondo S."/>
            <person name="Pangilinan J."/>
            <person name="Riley R."/>
            <person name="Labutti K."/>
            <person name="Andreopoulos B."/>
            <person name="Lipzen A."/>
            <person name="Chen C."/>
            <person name="Yanf M."/>
            <person name="Daum C."/>
            <person name="Ng V."/>
            <person name="Clum A."/>
            <person name="Ohm R."/>
            <person name="Martin F."/>
            <person name="Silar P."/>
            <person name="Natvig D."/>
            <person name="Lalanne C."/>
            <person name="Gautier V."/>
            <person name="Ament-Velasquez S.L."/>
            <person name="Kruys A."/>
            <person name="Hutchinson M.I."/>
            <person name="Powell A.J."/>
            <person name="Barry K."/>
            <person name="Miller A.N."/>
            <person name="Grigoriev I.V."/>
            <person name="Debuchy R."/>
            <person name="Gladieux P."/>
            <person name="Thoren M.H."/>
            <person name="Johannesson H."/>
        </authorList>
    </citation>
    <scope>NUCLEOTIDE SEQUENCE</scope>
    <source>
        <strain evidence="1">CBS 757.83</strain>
    </source>
</reference>
<name>A0AAN6Q0I6_9PEZI</name>
<evidence type="ECO:0000313" key="1">
    <source>
        <dbReference type="EMBL" id="KAK4101355.1"/>
    </source>
</evidence>
<organism evidence="1 2">
    <name type="scientific">Parathielavia hyrcaniae</name>
    <dbReference type="NCBI Taxonomy" id="113614"/>
    <lineage>
        <taxon>Eukaryota</taxon>
        <taxon>Fungi</taxon>
        <taxon>Dikarya</taxon>
        <taxon>Ascomycota</taxon>
        <taxon>Pezizomycotina</taxon>
        <taxon>Sordariomycetes</taxon>
        <taxon>Sordariomycetidae</taxon>
        <taxon>Sordariales</taxon>
        <taxon>Chaetomiaceae</taxon>
        <taxon>Parathielavia</taxon>
    </lineage>
</organism>
<protein>
    <submittedName>
        <fullName evidence="1">Uncharacterized protein</fullName>
    </submittedName>
</protein>
<evidence type="ECO:0000313" key="2">
    <source>
        <dbReference type="Proteomes" id="UP001305647"/>
    </source>
</evidence>
<sequence length="98" mass="10772">MLPGECLTLVSSSGRVKFWKRLVRHVSASICVSLTASKGTAQFEPTFSVRSVARLDIRVPHDLNVRLAVIFGAWLCGTEDCRLSHPLGLSTESEIFLV</sequence>
<dbReference type="Proteomes" id="UP001305647">
    <property type="component" value="Unassembled WGS sequence"/>
</dbReference>
<reference evidence="1" key="1">
    <citation type="journal article" date="2023" name="Mol. Phylogenet. Evol.">
        <title>Genome-scale phylogeny and comparative genomics of the fungal order Sordariales.</title>
        <authorList>
            <person name="Hensen N."/>
            <person name="Bonometti L."/>
            <person name="Westerberg I."/>
            <person name="Brannstrom I.O."/>
            <person name="Guillou S."/>
            <person name="Cros-Aarteil S."/>
            <person name="Calhoun S."/>
            <person name="Haridas S."/>
            <person name="Kuo A."/>
            <person name="Mondo S."/>
            <person name="Pangilinan J."/>
            <person name="Riley R."/>
            <person name="LaButti K."/>
            <person name="Andreopoulos B."/>
            <person name="Lipzen A."/>
            <person name="Chen C."/>
            <person name="Yan M."/>
            <person name="Daum C."/>
            <person name="Ng V."/>
            <person name="Clum A."/>
            <person name="Steindorff A."/>
            <person name="Ohm R.A."/>
            <person name="Martin F."/>
            <person name="Silar P."/>
            <person name="Natvig D.O."/>
            <person name="Lalanne C."/>
            <person name="Gautier V."/>
            <person name="Ament-Velasquez S.L."/>
            <person name="Kruys A."/>
            <person name="Hutchinson M.I."/>
            <person name="Powell A.J."/>
            <person name="Barry K."/>
            <person name="Miller A.N."/>
            <person name="Grigoriev I.V."/>
            <person name="Debuchy R."/>
            <person name="Gladieux P."/>
            <person name="Hiltunen Thoren M."/>
            <person name="Johannesson H."/>
        </authorList>
    </citation>
    <scope>NUCLEOTIDE SEQUENCE</scope>
    <source>
        <strain evidence="1">CBS 757.83</strain>
    </source>
</reference>
<proteinExistence type="predicted"/>
<accession>A0AAN6Q0I6</accession>